<dbReference type="PROSITE" id="PS51511">
    <property type="entry name" value="FIP_RBD"/>
    <property type="match status" value="1"/>
</dbReference>
<dbReference type="Gene3D" id="1.20.5.2440">
    <property type="match status" value="1"/>
</dbReference>
<dbReference type="EMBL" id="JBJKFK010001706">
    <property type="protein sequence ID" value="KAL3312422.1"/>
    <property type="molecule type" value="Genomic_DNA"/>
</dbReference>
<sequence length="244" mass="27153">MYFRVAGSKLVSEESYESLIRRLTLENKTLTELLQHTQTDLLAQRTANRHGMYSVGSDEEEEMDRSYYNWINEPIPRNTNKSLAEELDGLGETELKTALVKEKETSSNLRNYLDKILNVIMNTHHVGLLEIATAKSVNMESAVKPFHEVHFLKQAVGVSLGGETEEGEEQKKHGAAVLQLECNQSLVIGVDTEQVFSLLFAEAKDQVGEGVEKGQVQMTGSSVLQSGLNGVHNTITDQVHLQIV</sequence>
<evidence type="ECO:0000256" key="1">
    <source>
        <dbReference type="ARBA" id="ARBA00022448"/>
    </source>
</evidence>
<evidence type="ECO:0000313" key="4">
    <source>
        <dbReference type="Proteomes" id="UP001626550"/>
    </source>
</evidence>
<keyword evidence="1" id="KW-0813">Transport</keyword>
<reference evidence="3 4" key="1">
    <citation type="submission" date="2024-11" db="EMBL/GenBank/DDBJ databases">
        <title>Adaptive evolution of stress response genes in parasites aligns with host niche diversity.</title>
        <authorList>
            <person name="Hahn C."/>
            <person name="Resl P."/>
        </authorList>
    </citation>
    <scope>NUCLEOTIDE SEQUENCE [LARGE SCALE GENOMIC DNA]</scope>
    <source>
        <strain evidence="3">EGGRZ-B1_66</strain>
        <tissue evidence="3">Body</tissue>
    </source>
</reference>
<name>A0ABD2PYC8_9PLAT</name>
<evidence type="ECO:0000259" key="2">
    <source>
        <dbReference type="PROSITE" id="PS51511"/>
    </source>
</evidence>
<dbReference type="InterPro" id="IPR019018">
    <property type="entry name" value="Rab-bd_FIP-RBD"/>
</dbReference>
<keyword evidence="4" id="KW-1185">Reference proteome</keyword>
<accession>A0ABD2PYC8</accession>
<dbReference type="SUPFAM" id="SSF144270">
    <property type="entry name" value="Eferin C-derminal domain-like"/>
    <property type="match status" value="1"/>
</dbReference>
<proteinExistence type="predicted"/>
<organism evidence="3 4">
    <name type="scientific">Cichlidogyrus casuarinus</name>
    <dbReference type="NCBI Taxonomy" id="1844966"/>
    <lineage>
        <taxon>Eukaryota</taxon>
        <taxon>Metazoa</taxon>
        <taxon>Spiralia</taxon>
        <taxon>Lophotrochozoa</taxon>
        <taxon>Platyhelminthes</taxon>
        <taxon>Monogenea</taxon>
        <taxon>Monopisthocotylea</taxon>
        <taxon>Dactylogyridea</taxon>
        <taxon>Ancyrocephalidae</taxon>
        <taxon>Cichlidogyrus</taxon>
    </lineage>
</organism>
<feature type="domain" description="FIP-RBD" evidence="2">
    <location>
        <begin position="69"/>
        <end position="131"/>
    </location>
</feature>
<gene>
    <name evidence="3" type="ORF">Ciccas_008984</name>
</gene>
<comment type="caution">
    <text evidence="3">The sequence shown here is derived from an EMBL/GenBank/DDBJ whole genome shotgun (WGS) entry which is preliminary data.</text>
</comment>
<dbReference type="Proteomes" id="UP001626550">
    <property type="component" value="Unassembled WGS sequence"/>
</dbReference>
<protein>
    <recommendedName>
        <fullName evidence="2">FIP-RBD domain-containing protein</fullName>
    </recommendedName>
</protein>
<dbReference type="InterPro" id="IPR037245">
    <property type="entry name" value="FIP-RBD_C_sf"/>
</dbReference>
<dbReference type="AlphaFoldDB" id="A0ABD2PYC8"/>
<evidence type="ECO:0000313" key="3">
    <source>
        <dbReference type="EMBL" id="KAL3312422.1"/>
    </source>
</evidence>